<name>A0AAN6T8V3_9PEZI</name>
<keyword evidence="3" id="KW-1185">Reference proteome</keyword>
<accession>A0AAN6T8V3</accession>
<reference evidence="2" key="2">
    <citation type="submission" date="2023-05" db="EMBL/GenBank/DDBJ databases">
        <authorList>
            <consortium name="Lawrence Berkeley National Laboratory"/>
            <person name="Steindorff A."/>
            <person name="Hensen N."/>
            <person name="Bonometti L."/>
            <person name="Westerberg I."/>
            <person name="Brannstrom I.O."/>
            <person name="Guillou S."/>
            <person name="Cros-Aarteil S."/>
            <person name="Calhoun S."/>
            <person name="Haridas S."/>
            <person name="Kuo A."/>
            <person name="Mondo S."/>
            <person name="Pangilinan J."/>
            <person name="Riley R."/>
            <person name="Labutti K."/>
            <person name="Andreopoulos B."/>
            <person name="Lipzen A."/>
            <person name="Chen C."/>
            <person name="Yanf M."/>
            <person name="Daum C."/>
            <person name="Ng V."/>
            <person name="Clum A."/>
            <person name="Ohm R."/>
            <person name="Martin F."/>
            <person name="Silar P."/>
            <person name="Natvig D."/>
            <person name="Lalanne C."/>
            <person name="Gautier V."/>
            <person name="Ament-Velasquez S.L."/>
            <person name="Kruys A."/>
            <person name="Hutchinson M.I."/>
            <person name="Powell A.J."/>
            <person name="Barry K."/>
            <person name="Miller A.N."/>
            <person name="Grigoriev I.V."/>
            <person name="Debuchy R."/>
            <person name="Gladieux P."/>
            <person name="Thoren M.H."/>
            <person name="Johannesson H."/>
        </authorList>
    </citation>
    <scope>NUCLEOTIDE SEQUENCE</scope>
    <source>
        <strain evidence="2">CBS 508.74</strain>
    </source>
</reference>
<organism evidence="2 3">
    <name type="scientific">Canariomyces notabilis</name>
    <dbReference type="NCBI Taxonomy" id="2074819"/>
    <lineage>
        <taxon>Eukaryota</taxon>
        <taxon>Fungi</taxon>
        <taxon>Dikarya</taxon>
        <taxon>Ascomycota</taxon>
        <taxon>Pezizomycotina</taxon>
        <taxon>Sordariomycetes</taxon>
        <taxon>Sordariomycetidae</taxon>
        <taxon>Sordariales</taxon>
        <taxon>Chaetomiaceae</taxon>
        <taxon>Canariomyces</taxon>
    </lineage>
</organism>
<evidence type="ECO:0008006" key="4">
    <source>
        <dbReference type="Google" id="ProtNLM"/>
    </source>
</evidence>
<feature type="compositionally biased region" description="Polar residues" evidence="1">
    <location>
        <begin position="197"/>
        <end position="221"/>
    </location>
</feature>
<dbReference type="GeneID" id="89933731"/>
<protein>
    <recommendedName>
        <fullName evidence="4">LITAF domain-containing protein</fullName>
    </recommendedName>
</protein>
<dbReference type="AlphaFoldDB" id="A0AAN6T8V3"/>
<evidence type="ECO:0000313" key="3">
    <source>
        <dbReference type="Proteomes" id="UP001302812"/>
    </source>
</evidence>
<reference evidence="2" key="1">
    <citation type="journal article" date="2023" name="Mol. Phylogenet. Evol.">
        <title>Genome-scale phylogeny and comparative genomics of the fungal order Sordariales.</title>
        <authorList>
            <person name="Hensen N."/>
            <person name="Bonometti L."/>
            <person name="Westerberg I."/>
            <person name="Brannstrom I.O."/>
            <person name="Guillou S."/>
            <person name="Cros-Aarteil S."/>
            <person name="Calhoun S."/>
            <person name="Haridas S."/>
            <person name="Kuo A."/>
            <person name="Mondo S."/>
            <person name="Pangilinan J."/>
            <person name="Riley R."/>
            <person name="LaButti K."/>
            <person name="Andreopoulos B."/>
            <person name="Lipzen A."/>
            <person name="Chen C."/>
            <person name="Yan M."/>
            <person name="Daum C."/>
            <person name="Ng V."/>
            <person name="Clum A."/>
            <person name="Steindorff A."/>
            <person name="Ohm R.A."/>
            <person name="Martin F."/>
            <person name="Silar P."/>
            <person name="Natvig D.O."/>
            <person name="Lalanne C."/>
            <person name="Gautier V."/>
            <person name="Ament-Velasquez S.L."/>
            <person name="Kruys A."/>
            <person name="Hutchinson M.I."/>
            <person name="Powell A.J."/>
            <person name="Barry K."/>
            <person name="Miller A.N."/>
            <person name="Grigoriev I.V."/>
            <person name="Debuchy R."/>
            <person name="Gladieux P."/>
            <person name="Hiltunen Thoren M."/>
            <person name="Johannesson H."/>
        </authorList>
    </citation>
    <scope>NUCLEOTIDE SEQUENCE</scope>
    <source>
        <strain evidence="2">CBS 508.74</strain>
    </source>
</reference>
<proteinExistence type="predicted"/>
<feature type="region of interest" description="Disordered" evidence="1">
    <location>
        <begin position="184"/>
        <end position="227"/>
    </location>
</feature>
<evidence type="ECO:0000313" key="2">
    <source>
        <dbReference type="EMBL" id="KAK4108566.1"/>
    </source>
</evidence>
<dbReference type="Proteomes" id="UP001302812">
    <property type="component" value="Unassembled WGS sequence"/>
</dbReference>
<sequence>MSKTPVHFSQLNTEPLTVRCPACMHVGKSAMVMDTISDARAASNTLLGILGCLSCRCDYMLAPTYYFLVHYCSSCSIRLVSVPWDSDPIPQLHSSFLVPVDPARAPDGPKIAPSPFGPPPQKVDIATLRNCTERFADSSPSLVLEIKHKSSILTLPVAAINAAAENTGYEISWPGFPSHTHKGFASPIEYKPADPMSTVTSSEQSNSKTPATGPGTTSKSMSLAAWNPDDSTPHIRVSAFAASTATKEITNAVTGPELATAQVFPTSKDFILHTPRRQTPLVLEEDTPTSRYISHRSGLPGKPSPSAGFLVWRSSSWGPLTWTVRKIRVNDMKKPSRCLVLLDAYDRLVGVMGESNFKKEGVAVRLSLYGDGNGLPQVLVAEILASFAALAYVVWNYEQLGVADPGLAGFVSGALDVAGAATGLAGV</sequence>
<comment type="caution">
    <text evidence="2">The sequence shown here is derived from an EMBL/GenBank/DDBJ whole genome shotgun (WGS) entry which is preliminary data.</text>
</comment>
<dbReference type="RefSeq" id="XP_064666136.1">
    <property type="nucleotide sequence ID" value="XM_064809607.1"/>
</dbReference>
<dbReference type="EMBL" id="MU853362">
    <property type="protein sequence ID" value="KAK4108566.1"/>
    <property type="molecule type" value="Genomic_DNA"/>
</dbReference>
<evidence type="ECO:0000256" key="1">
    <source>
        <dbReference type="SAM" id="MobiDB-lite"/>
    </source>
</evidence>
<gene>
    <name evidence="2" type="ORF">N656DRAFT_424198</name>
</gene>